<keyword evidence="4" id="KW-0547">Nucleotide-binding</keyword>
<evidence type="ECO:0000256" key="3">
    <source>
        <dbReference type="ARBA" id="ARBA00022634"/>
    </source>
</evidence>
<protein>
    <recommendedName>
        <fullName evidence="2">ribonucleoside-diphosphate reductase</fullName>
        <ecNumber evidence="2">1.17.4.1</ecNumber>
    </recommendedName>
</protein>
<dbReference type="GO" id="GO:0071897">
    <property type="term" value="P:DNA biosynthetic process"/>
    <property type="evidence" value="ECO:0007669"/>
    <property type="project" value="UniProtKB-KW"/>
</dbReference>
<gene>
    <name evidence="8" type="ORF">LCGC14_1840430</name>
</gene>
<evidence type="ECO:0000313" key="8">
    <source>
        <dbReference type="EMBL" id="KKL96841.1"/>
    </source>
</evidence>
<reference evidence="8" key="1">
    <citation type="journal article" date="2015" name="Nature">
        <title>Complex archaea that bridge the gap between prokaryotes and eukaryotes.</title>
        <authorList>
            <person name="Spang A."/>
            <person name="Saw J.H."/>
            <person name="Jorgensen S.L."/>
            <person name="Zaremba-Niedzwiedzka K."/>
            <person name="Martijn J."/>
            <person name="Lind A.E."/>
            <person name="van Eijk R."/>
            <person name="Schleper C."/>
            <person name="Guy L."/>
            <person name="Ettema T.J."/>
        </authorList>
    </citation>
    <scope>NUCLEOTIDE SEQUENCE</scope>
</reference>
<dbReference type="AlphaFoldDB" id="A0A0F9H1L7"/>
<evidence type="ECO:0000256" key="2">
    <source>
        <dbReference type="ARBA" id="ARBA00012274"/>
    </source>
</evidence>
<comment type="catalytic activity">
    <reaction evidence="5">
        <text>a 2'-deoxyribonucleoside 5'-diphosphate + [thioredoxin]-disulfide + H2O = a ribonucleoside 5'-diphosphate + [thioredoxin]-dithiol</text>
        <dbReference type="Rhea" id="RHEA:23252"/>
        <dbReference type="Rhea" id="RHEA-COMP:10698"/>
        <dbReference type="Rhea" id="RHEA-COMP:10700"/>
        <dbReference type="ChEBI" id="CHEBI:15377"/>
        <dbReference type="ChEBI" id="CHEBI:29950"/>
        <dbReference type="ChEBI" id="CHEBI:50058"/>
        <dbReference type="ChEBI" id="CHEBI:57930"/>
        <dbReference type="ChEBI" id="CHEBI:73316"/>
        <dbReference type="EC" id="1.17.4.1"/>
    </reaction>
</comment>
<evidence type="ECO:0000256" key="6">
    <source>
        <dbReference type="SAM" id="Phobius"/>
    </source>
</evidence>
<keyword evidence="3" id="KW-0237">DNA synthesis</keyword>
<dbReference type="EC" id="1.17.4.1" evidence="2"/>
<keyword evidence="6" id="KW-0812">Transmembrane</keyword>
<dbReference type="EMBL" id="LAZR01018322">
    <property type="protein sequence ID" value="KKL96841.1"/>
    <property type="molecule type" value="Genomic_DNA"/>
</dbReference>
<accession>A0A0F9H1L7</accession>
<dbReference type="GO" id="GO:0004748">
    <property type="term" value="F:ribonucleoside-diphosphate reductase activity, thioredoxin disulfide as acceptor"/>
    <property type="evidence" value="ECO:0007669"/>
    <property type="project" value="UniProtKB-EC"/>
</dbReference>
<organism evidence="8">
    <name type="scientific">marine sediment metagenome</name>
    <dbReference type="NCBI Taxonomy" id="412755"/>
    <lineage>
        <taxon>unclassified sequences</taxon>
        <taxon>metagenomes</taxon>
        <taxon>ecological metagenomes</taxon>
    </lineage>
</organism>
<dbReference type="InterPro" id="IPR024434">
    <property type="entry name" value="TSCPD_dom"/>
</dbReference>
<keyword evidence="6" id="KW-1133">Transmembrane helix</keyword>
<keyword evidence="6" id="KW-0472">Membrane</keyword>
<proteinExistence type="inferred from homology"/>
<comment type="caution">
    <text evidence="8">The sequence shown here is derived from an EMBL/GenBank/DDBJ whole genome shotgun (WGS) entry which is preliminary data.</text>
</comment>
<evidence type="ECO:0000259" key="7">
    <source>
        <dbReference type="Pfam" id="PF12637"/>
    </source>
</evidence>
<feature type="domain" description="TSCPD" evidence="7">
    <location>
        <begin position="11"/>
        <end position="104"/>
    </location>
</feature>
<evidence type="ECO:0000256" key="5">
    <source>
        <dbReference type="ARBA" id="ARBA00047754"/>
    </source>
</evidence>
<dbReference type="GO" id="GO:0000166">
    <property type="term" value="F:nucleotide binding"/>
    <property type="evidence" value="ECO:0007669"/>
    <property type="project" value="UniProtKB-KW"/>
</dbReference>
<evidence type="ECO:0000256" key="1">
    <source>
        <dbReference type="ARBA" id="ARBA00007405"/>
    </source>
</evidence>
<comment type="similarity">
    <text evidence="1">Belongs to the ribonucleoside diphosphate reductase class-2 family.</text>
</comment>
<sequence>MVEPPRERVAETRNGVTQTIRDACGFKLFINVNFYPDGGPSEIFLTIAKKGSIVSGYTRAFAVLISLMLQYGIPWSVIYEKLSKMKFDPMDDKYTSLVDAIAQNVNEIVTSV</sequence>
<feature type="transmembrane region" description="Helical" evidence="6">
    <location>
        <begin position="60"/>
        <end position="79"/>
    </location>
</feature>
<name>A0A0F9H1L7_9ZZZZ</name>
<evidence type="ECO:0000256" key="4">
    <source>
        <dbReference type="ARBA" id="ARBA00022741"/>
    </source>
</evidence>
<dbReference type="Pfam" id="PF12637">
    <property type="entry name" value="TSCPD"/>
    <property type="match status" value="1"/>
</dbReference>